<keyword evidence="3" id="KW-1185">Reference proteome</keyword>
<organism evidence="2 3">
    <name type="scientific">Duganella sacchari</name>
    <dbReference type="NCBI Taxonomy" id="551987"/>
    <lineage>
        <taxon>Bacteria</taxon>
        <taxon>Pseudomonadati</taxon>
        <taxon>Pseudomonadota</taxon>
        <taxon>Betaproteobacteria</taxon>
        <taxon>Burkholderiales</taxon>
        <taxon>Oxalobacteraceae</taxon>
        <taxon>Telluria group</taxon>
        <taxon>Duganella</taxon>
    </lineage>
</organism>
<protein>
    <submittedName>
        <fullName evidence="2">MSHA pilin protein MshD</fullName>
    </submittedName>
</protein>
<keyword evidence="1" id="KW-0812">Transmembrane</keyword>
<evidence type="ECO:0000313" key="2">
    <source>
        <dbReference type="EMBL" id="SHN39809.1"/>
    </source>
</evidence>
<gene>
    <name evidence="2" type="ORF">SAMN05192549_11071</name>
</gene>
<sequence length="218" mass="22476">MCNKRRQTGLTIIELVIFIVIVGIAAAGILRVINQSTGASTDPVRRKQAILIAEAYMEEIQQAQFTVCDPADANAAIATDANAAAPVGCAASSTTEKLGPEAGNTRPYDNVNDYVPVGYTLGTPVRAFAVADASGKLVDRDVSGAALGVNAVGSALGKVSMDGITTTLTLNLVNGLGGTITSTAQNMIALQITITVNYGPGESVTLDGYRTRYQPGAL</sequence>
<dbReference type="AlphaFoldDB" id="A0A1M7R3W6"/>
<proteinExistence type="predicted"/>
<accession>A0A1M7R3W6</accession>
<keyword evidence="1" id="KW-0472">Membrane</keyword>
<dbReference type="Pfam" id="PF07963">
    <property type="entry name" value="N_methyl"/>
    <property type="match status" value="1"/>
</dbReference>
<evidence type="ECO:0000256" key="1">
    <source>
        <dbReference type="SAM" id="Phobius"/>
    </source>
</evidence>
<dbReference type="RefSeq" id="WP_072787394.1">
    <property type="nucleotide sequence ID" value="NZ_FRCX01000010.1"/>
</dbReference>
<feature type="transmembrane region" description="Helical" evidence="1">
    <location>
        <begin position="12"/>
        <end position="33"/>
    </location>
</feature>
<dbReference type="OrthoDB" id="8759523at2"/>
<evidence type="ECO:0000313" key="3">
    <source>
        <dbReference type="Proteomes" id="UP000184339"/>
    </source>
</evidence>
<name>A0A1M7R3W6_9BURK</name>
<dbReference type="Proteomes" id="UP000184339">
    <property type="component" value="Unassembled WGS sequence"/>
</dbReference>
<dbReference type="InterPro" id="IPR012902">
    <property type="entry name" value="N_methyl_site"/>
</dbReference>
<dbReference type="STRING" id="551987.SAMN05192549_11071"/>
<reference evidence="3" key="1">
    <citation type="submission" date="2016-11" db="EMBL/GenBank/DDBJ databases">
        <authorList>
            <person name="Varghese N."/>
            <person name="Submissions S."/>
        </authorList>
    </citation>
    <scope>NUCLEOTIDE SEQUENCE [LARGE SCALE GENOMIC DNA]</scope>
    <source>
        <strain evidence="3">Sac-22</strain>
    </source>
</reference>
<keyword evidence="1" id="KW-1133">Transmembrane helix</keyword>
<dbReference type="EMBL" id="FRCX01000010">
    <property type="protein sequence ID" value="SHN39809.1"/>
    <property type="molecule type" value="Genomic_DNA"/>
</dbReference>